<accession>A0ABD3NVL4</accession>
<dbReference type="Proteomes" id="UP001530400">
    <property type="component" value="Unassembled WGS sequence"/>
</dbReference>
<gene>
    <name evidence="1" type="ORF">ACHAWO_001357</name>
</gene>
<name>A0ABD3NVL4_9STRA</name>
<protein>
    <submittedName>
        <fullName evidence="1">Uncharacterized protein</fullName>
    </submittedName>
</protein>
<comment type="caution">
    <text evidence="1">The sequence shown here is derived from an EMBL/GenBank/DDBJ whole genome shotgun (WGS) entry which is preliminary data.</text>
</comment>
<evidence type="ECO:0000313" key="1">
    <source>
        <dbReference type="EMBL" id="KAL3779362.1"/>
    </source>
</evidence>
<sequence>MVFSMQCKVNKFVFFCESTVHTDNVVKTLEIAFKEVTVFKNEDLLHYCLPVFGYTHERQASVGRKENDLRFKEHFGVEPPTVAAVLTDLKKEYPDSFRPKEALMTFNWLKCYGTERTVAGPWRVGCLMYLRNTVKRVTKDIGSLKKYKIIFGNFEDGDIYPYVVDGVHCMSDEFRLNPGGVWFDHKSNGAGVKYEFAMATRRPAIVWMRGPFPAWYHDITIFRGGKADEKEDTWDKNSLYFATKALGNGEKGIGDDGYKGEPDTILTWKEGQSKELREFAARGKNREETLHSRFKSWNILEMRFRHGHGTHERMELHGDVMSAIAVITQYDFENGHPPFEIR</sequence>
<evidence type="ECO:0000313" key="2">
    <source>
        <dbReference type="Proteomes" id="UP001530400"/>
    </source>
</evidence>
<organism evidence="1 2">
    <name type="scientific">Cyclotella atomus</name>
    <dbReference type="NCBI Taxonomy" id="382360"/>
    <lineage>
        <taxon>Eukaryota</taxon>
        <taxon>Sar</taxon>
        <taxon>Stramenopiles</taxon>
        <taxon>Ochrophyta</taxon>
        <taxon>Bacillariophyta</taxon>
        <taxon>Coscinodiscophyceae</taxon>
        <taxon>Thalassiosirophycidae</taxon>
        <taxon>Stephanodiscales</taxon>
        <taxon>Stephanodiscaceae</taxon>
        <taxon>Cyclotella</taxon>
    </lineage>
</organism>
<reference evidence="1 2" key="1">
    <citation type="submission" date="2024-10" db="EMBL/GenBank/DDBJ databases">
        <title>Updated reference genomes for cyclostephanoid diatoms.</title>
        <authorList>
            <person name="Roberts W.R."/>
            <person name="Alverson A.J."/>
        </authorList>
    </citation>
    <scope>NUCLEOTIDE SEQUENCE [LARGE SCALE GENOMIC DNA]</scope>
    <source>
        <strain evidence="1 2">AJA010-31</strain>
    </source>
</reference>
<proteinExistence type="predicted"/>
<dbReference type="EMBL" id="JALLPJ020000937">
    <property type="protein sequence ID" value="KAL3779362.1"/>
    <property type="molecule type" value="Genomic_DNA"/>
</dbReference>
<dbReference type="AlphaFoldDB" id="A0ABD3NVL4"/>
<keyword evidence="2" id="KW-1185">Reference proteome</keyword>